<evidence type="ECO:0000256" key="1">
    <source>
        <dbReference type="SAM" id="Phobius"/>
    </source>
</evidence>
<evidence type="ECO:0000313" key="2">
    <source>
        <dbReference type="EMBL" id="TJZ73579.1"/>
    </source>
</evidence>
<sequence length="133" mass="14755">MTTQSSSSHRMRGASGRLHTRRMLGRRYGVLTALVVPRVRHAVGAVLTVALLAAVGALCFVGEYRFGYWHGAIGALAVLALLLQGRHLRRERSMTRERDQVRETVAMLDVIEGEAVPPRLHQPQPPAQRNQVN</sequence>
<dbReference type="EMBL" id="SUMF01000009">
    <property type="protein sequence ID" value="TJZ73579.1"/>
    <property type="molecule type" value="Genomic_DNA"/>
</dbReference>
<dbReference type="RefSeq" id="WP_136773368.1">
    <property type="nucleotide sequence ID" value="NZ_CP156074.1"/>
</dbReference>
<proteinExistence type="predicted"/>
<gene>
    <name evidence="2" type="ORF">FAZ21_10365</name>
</gene>
<keyword evidence="1" id="KW-0472">Membrane</keyword>
<keyword evidence="1" id="KW-1133">Transmembrane helix</keyword>
<keyword evidence="1" id="KW-0812">Transmembrane</keyword>
<comment type="caution">
    <text evidence="2">The sequence shown here is derived from an EMBL/GenBank/DDBJ whole genome shotgun (WGS) entry which is preliminary data.</text>
</comment>
<dbReference type="AlphaFoldDB" id="A0A4U0PYF5"/>
<keyword evidence="3" id="KW-1185">Reference proteome</keyword>
<name>A0A4U0PYF5_9NEIS</name>
<accession>A0A4U0PYF5</accession>
<reference evidence="2 3" key="1">
    <citation type="submission" date="2019-04" db="EMBL/GenBank/DDBJ databases">
        <title>Chitiniphilus eburnea sp. nov., a novel chitinolytic bacterium isolated from aquaculture sludge.</title>
        <authorList>
            <person name="Sheng M."/>
        </authorList>
    </citation>
    <scope>NUCLEOTIDE SEQUENCE [LARGE SCALE GENOMIC DNA]</scope>
    <source>
        <strain evidence="2 3">HX-2-15</strain>
    </source>
</reference>
<protein>
    <submittedName>
        <fullName evidence="2">Uncharacterized protein</fullName>
    </submittedName>
</protein>
<feature type="transmembrane region" description="Helical" evidence="1">
    <location>
        <begin position="67"/>
        <end position="84"/>
    </location>
</feature>
<evidence type="ECO:0000313" key="3">
    <source>
        <dbReference type="Proteomes" id="UP000310016"/>
    </source>
</evidence>
<dbReference type="Proteomes" id="UP000310016">
    <property type="component" value="Unassembled WGS sequence"/>
</dbReference>
<organism evidence="2 3">
    <name type="scientific">Chitiniphilus eburneus</name>
    <dbReference type="NCBI Taxonomy" id="2571148"/>
    <lineage>
        <taxon>Bacteria</taxon>
        <taxon>Pseudomonadati</taxon>
        <taxon>Pseudomonadota</taxon>
        <taxon>Betaproteobacteria</taxon>
        <taxon>Neisseriales</taxon>
        <taxon>Chitinibacteraceae</taxon>
        <taxon>Chitiniphilus</taxon>
    </lineage>
</organism>